<gene>
    <name evidence="1" type="ORF">EVA_09554</name>
</gene>
<protein>
    <submittedName>
        <fullName evidence="1">Uncharacterized protein</fullName>
    </submittedName>
</protein>
<evidence type="ECO:0000313" key="1">
    <source>
        <dbReference type="EMBL" id="EJX02342.1"/>
    </source>
</evidence>
<accession>J9G537</accession>
<comment type="caution">
    <text evidence="1">The sequence shown here is derived from an EMBL/GenBank/DDBJ whole genome shotgun (WGS) entry which is preliminary data.</text>
</comment>
<reference evidence="1" key="1">
    <citation type="journal article" date="2012" name="PLoS ONE">
        <title>Gene sets for utilization of primary and secondary nutrition supplies in the distal gut of endangered iberian lynx.</title>
        <authorList>
            <person name="Alcaide M."/>
            <person name="Messina E."/>
            <person name="Richter M."/>
            <person name="Bargiela R."/>
            <person name="Peplies J."/>
            <person name="Huws S.A."/>
            <person name="Newbold C.J."/>
            <person name="Golyshin P.N."/>
            <person name="Simon M.A."/>
            <person name="Lopez G."/>
            <person name="Yakimov M.M."/>
            <person name="Ferrer M."/>
        </authorList>
    </citation>
    <scope>NUCLEOTIDE SEQUENCE</scope>
</reference>
<dbReference type="AlphaFoldDB" id="J9G537"/>
<proteinExistence type="predicted"/>
<name>J9G537_9ZZZZ</name>
<organism evidence="1">
    <name type="scientific">gut metagenome</name>
    <dbReference type="NCBI Taxonomy" id="749906"/>
    <lineage>
        <taxon>unclassified sequences</taxon>
        <taxon>metagenomes</taxon>
        <taxon>organismal metagenomes</taxon>
    </lineage>
</organism>
<sequence>MPVSTPITKLVQAMMTGTGRVEPSKAPMIDCRTPVTSRS</sequence>
<dbReference type="EMBL" id="AMCI01002582">
    <property type="protein sequence ID" value="EJX02342.1"/>
    <property type="molecule type" value="Genomic_DNA"/>
</dbReference>